<feature type="compositionally biased region" description="Low complexity" evidence="5">
    <location>
        <begin position="7"/>
        <end position="17"/>
    </location>
</feature>
<dbReference type="InterPro" id="IPR036388">
    <property type="entry name" value="WH-like_DNA-bd_sf"/>
</dbReference>
<evidence type="ECO:0000256" key="1">
    <source>
        <dbReference type="ARBA" id="ARBA00022490"/>
    </source>
</evidence>
<dbReference type="PANTHER" id="PTHR34298:SF2">
    <property type="entry name" value="SEGREGATION AND CONDENSATION PROTEIN B"/>
    <property type="match status" value="1"/>
</dbReference>
<dbReference type="NCBIfam" id="TIGR00281">
    <property type="entry name" value="SMC-Scp complex subunit ScpB"/>
    <property type="match status" value="1"/>
</dbReference>
<comment type="caution">
    <text evidence="6">The sequence shown here is derived from an EMBL/GenBank/DDBJ whole genome shotgun (WGS) entry which is preliminary data.</text>
</comment>
<gene>
    <name evidence="6" type="ORF">JOF46_003357</name>
</gene>
<dbReference type="EMBL" id="JAGIOE010000001">
    <property type="protein sequence ID" value="MBP2375445.1"/>
    <property type="molecule type" value="Genomic_DNA"/>
</dbReference>
<evidence type="ECO:0000256" key="4">
    <source>
        <dbReference type="ARBA" id="ARBA00023306"/>
    </source>
</evidence>
<dbReference type="InterPro" id="IPR005234">
    <property type="entry name" value="ScpB_csome_segregation"/>
</dbReference>
<name>A0ABS4WGX3_9MICC</name>
<reference evidence="6 7" key="1">
    <citation type="submission" date="2021-03" db="EMBL/GenBank/DDBJ databases">
        <title>Sequencing the genomes of 1000 actinobacteria strains.</title>
        <authorList>
            <person name="Klenk H.-P."/>
        </authorList>
    </citation>
    <scope>NUCLEOTIDE SEQUENCE [LARGE SCALE GENOMIC DNA]</scope>
    <source>
        <strain evidence="6 7">DSM 15454</strain>
    </source>
</reference>
<keyword evidence="3" id="KW-0159">Chromosome partition</keyword>
<sequence>MNEPVTAPAAAHPAAQAPAPPREVPEGQGAVDSLPGGLEAGLEAVLMVIDEPISAGHLAGVFEVGEERVTAALEKLRAQYDGGDTPRGFELRELAGGWRIFSRREFAPFVSRFVIDGQTARLTQAALETLAVIAYRQPVSRGRIAAIRGVNVDSVVRTLLTRGLIHEAPDDGESGATLYQTTSYFLERLGLGSISELPRISPHLPGVGDIDDYDVDSPWQSANHETT</sequence>
<dbReference type="SUPFAM" id="SSF46785">
    <property type="entry name" value="Winged helix' DNA-binding domain"/>
    <property type="match status" value="2"/>
</dbReference>
<evidence type="ECO:0000256" key="3">
    <source>
        <dbReference type="ARBA" id="ARBA00022829"/>
    </source>
</evidence>
<evidence type="ECO:0000313" key="6">
    <source>
        <dbReference type="EMBL" id="MBP2375445.1"/>
    </source>
</evidence>
<evidence type="ECO:0000256" key="5">
    <source>
        <dbReference type="SAM" id="MobiDB-lite"/>
    </source>
</evidence>
<dbReference type="InterPro" id="IPR036390">
    <property type="entry name" value="WH_DNA-bd_sf"/>
</dbReference>
<dbReference type="Gene3D" id="1.10.10.10">
    <property type="entry name" value="Winged helix-like DNA-binding domain superfamily/Winged helix DNA-binding domain"/>
    <property type="match status" value="2"/>
</dbReference>
<dbReference type="PANTHER" id="PTHR34298">
    <property type="entry name" value="SEGREGATION AND CONDENSATION PROTEIN B"/>
    <property type="match status" value="1"/>
</dbReference>
<dbReference type="Pfam" id="PF04079">
    <property type="entry name" value="SMC_ScpB"/>
    <property type="match status" value="1"/>
</dbReference>
<organism evidence="6 7">
    <name type="scientific">Paeniglutamicibacter psychrophenolicus</name>
    <dbReference type="NCBI Taxonomy" id="257454"/>
    <lineage>
        <taxon>Bacteria</taxon>
        <taxon>Bacillati</taxon>
        <taxon>Actinomycetota</taxon>
        <taxon>Actinomycetes</taxon>
        <taxon>Micrococcales</taxon>
        <taxon>Micrococcaceae</taxon>
        <taxon>Paeniglutamicibacter</taxon>
    </lineage>
</organism>
<keyword evidence="2" id="KW-0132">Cell division</keyword>
<evidence type="ECO:0000313" key="7">
    <source>
        <dbReference type="Proteomes" id="UP000766570"/>
    </source>
</evidence>
<proteinExistence type="predicted"/>
<keyword evidence="4" id="KW-0131">Cell cycle</keyword>
<accession>A0ABS4WGX3</accession>
<keyword evidence="7" id="KW-1185">Reference proteome</keyword>
<evidence type="ECO:0000256" key="2">
    <source>
        <dbReference type="ARBA" id="ARBA00022618"/>
    </source>
</evidence>
<protein>
    <submittedName>
        <fullName evidence="6">Segregation and condensation protein B</fullName>
    </submittedName>
</protein>
<dbReference type="Proteomes" id="UP000766570">
    <property type="component" value="Unassembled WGS sequence"/>
</dbReference>
<feature type="region of interest" description="Disordered" evidence="5">
    <location>
        <begin position="1"/>
        <end position="33"/>
    </location>
</feature>
<keyword evidence="1" id="KW-0963">Cytoplasm</keyword>
<dbReference type="RefSeq" id="WP_245348168.1">
    <property type="nucleotide sequence ID" value="NZ_BAAAMI010000007.1"/>
</dbReference>